<evidence type="ECO:0000313" key="18">
    <source>
        <dbReference type="EMBL" id="KAG1548429.1"/>
    </source>
</evidence>
<dbReference type="Pfam" id="PF00097">
    <property type="entry name" value="zf-C3HC4"/>
    <property type="match status" value="1"/>
</dbReference>
<protein>
    <recommendedName>
        <fullName evidence="14">E3 ubiquitin protein ligase</fullName>
        <ecNumber evidence="14">2.3.2.27</ecNumber>
    </recommendedName>
</protein>
<dbReference type="GO" id="GO:0006325">
    <property type="term" value="P:chromatin organization"/>
    <property type="evidence" value="ECO:0007669"/>
    <property type="project" value="UniProtKB-KW"/>
</dbReference>
<dbReference type="GO" id="GO:0061630">
    <property type="term" value="F:ubiquitin protein ligase activity"/>
    <property type="evidence" value="ECO:0007669"/>
    <property type="project" value="UniProtKB-EC"/>
</dbReference>
<dbReference type="PANTHER" id="PTHR23163">
    <property type="entry name" value="RING FINGER PROTEIN-RELATED"/>
    <property type="match status" value="1"/>
</dbReference>
<feature type="compositionally biased region" description="Acidic residues" evidence="16">
    <location>
        <begin position="37"/>
        <end position="46"/>
    </location>
</feature>
<feature type="coiled-coil region" evidence="15">
    <location>
        <begin position="580"/>
        <end position="733"/>
    </location>
</feature>
<feature type="region of interest" description="Disordered" evidence="16">
    <location>
        <begin position="271"/>
        <end position="301"/>
    </location>
</feature>
<evidence type="ECO:0000256" key="4">
    <source>
        <dbReference type="ARBA" id="ARBA00005555"/>
    </source>
</evidence>
<dbReference type="InterPro" id="IPR013083">
    <property type="entry name" value="Znf_RING/FYVE/PHD"/>
</dbReference>
<dbReference type="EC" id="2.3.2.27" evidence="14"/>
<proteinExistence type="inferred from homology"/>
<accession>A0A9P6YH48</accession>
<feature type="region of interest" description="Disordered" evidence="16">
    <location>
        <begin position="1"/>
        <end position="46"/>
    </location>
</feature>
<sequence>MAKIEDNKRRSSDTDEQGVSIRPPPKKRFMTQQSSTDDQEDVEESADTFKEPLEAFRKEAILRQWKDYLRSANRWKKYVEQAEANNLSNEEYMRLWEDSFKKLQTFLSNIIQDGMSSFGETSLMNIDNTEFQHVLEEEWLTELTPNMLSACRKKDFVDLTISKLNQLVKTWIAKRKQIITGFDSVFENGSLKDVHQGHQDVLSVWTNGQQSLQDIKNQLKLKNFKHLMLKEECRVLNKQLETIETNLHQAQLDLEKLQSKKFSNHPEDVKMDIEGGSSGNASGTYNTGLGEGSITPYNSQTASQQDPLIHIQQMLEQRLHEIDMIKEDRIVLKQQITKLQMDLVCVPESRIYKAPLCRQLFQSRTYQKDKCNHLSDICHDLQISVEDLSSNRRRFIRDLDYEQVSHFKEMEDQLKKLDLDLTRIRGQRDALQMNLEEGKASTEIGRLSIVELKTIADARKERVNYLETELLRLQKKMAANTGISGYYEIVSNGKEPSLLPLENELKLMEEKVLEYKERVRNKFPQENIEQELERLFQVKQLQLKAKLFEEKYEFDLLSIDDVQTFEASLQDRIRKEKSVISEVNNRLSALKATEKQLLSEIESVAKAYGDLEDENIKKVQELASLEDEIMRLQTERVKYSQIFTALNKSKDAHAMLANALNKQIEKQLAHIKQMTEREKNLTSQVTCLDRKLATSNSIYEVYKQKNDEVKALLDKLKEKALVSKDKITELQKSIFEKIRLIEEGAHARLRLEESREILKRKMGTSSKIEKPAEMKLRKEREEYRSLLNCNSCKTRLKSHVLMRCMHTFCKECLDVRIETRQRRCPSCGESFSVNDVKQFYF</sequence>
<dbReference type="InterPro" id="IPR017907">
    <property type="entry name" value="Znf_RING_CS"/>
</dbReference>
<dbReference type="PANTHER" id="PTHR23163:SF0">
    <property type="entry name" value="E3 UBIQUITIN-PROTEIN LIGASE BRE1"/>
    <property type="match status" value="1"/>
</dbReference>
<dbReference type="OrthoDB" id="10266039at2759"/>
<keyword evidence="8 14" id="KW-0833">Ubl conjugation pathway</keyword>
<dbReference type="GO" id="GO:0016567">
    <property type="term" value="P:protein ubiquitination"/>
    <property type="evidence" value="ECO:0007669"/>
    <property type="project" value="UniProtKB-UniRule"/>
</dbReference>
<dbReference type="InterPro" id="IPR018957">
    <property type="entry name" value="Znf_C3HC4_RING-type"/>
</dbReference>
<comment type="caution">
    <text evidence="18">The sequence shown here is derived from an EMBL/GenBank/DDBJ whole genome shotgun (WGS) entry which is preliminary data.</text>
</comment>
<evidence type="ECO:0000256" key="14">
    <source>
        <dbReference type="RuleBase" id="RU365038"/>
    </source>
</evidence>
<evidence type="ECO:0000256" key="8">
    <source>
        <dbReference type="ARBA" id="ARBA00022786"/>
    </source>
</evidence>
<evidence type="ECO:0000256" key="10">
    <source>
        <dbReference type="ARBA" id="ARBA00022853"/>
    </source>
</evidence>
<feature type="compositionally biased region" description="Basic and acidic residues" evidence="16">
    <location>
        <begin position="1"/>
        <end position="13"/>
    </location>
</feature>
<evidence type="ECO:0000259" key="17">
    <source>
        <dbReference type="PROSITE" id="PS50089"/>
    </source>
</evidence>
<dbReference type="SUPFAM" id="SSF57850">
    <property type="entry name" value="RING/U-box"/>
    <property type="match status" value="1"/>
</dbReference>
<evidence type="ECO:0000313" key="19">
    <source>
        <dbReference type="Proteomes" id="UP000717996"/>
    </source>
</evidence>
<keyword evidence="10 14" id="KW-0156">Chromatin regulator</keyword>
<comment type="subcellular location">
    <subcellularLocation>
        <location evidence="2 14">Nucleus</location>
    </subcellularLocation>
</comment>
<dbReference type="InterPro" id="IPR001841">
    <property type="entry name" value="Znf_RING"/>
</dbReference>
<dbReference type="Proteomes" id="UP000717996">
    <property type="component" value="Unassembled WGS sequence"/>
</dbReference>
<keyword evidence="11 14" id="KW-0175">Coiled coil</keyword>
<evidence type="ECO:0000256" key="12">
    <source>
        <dbReference type="ARBA" id="ARBA00023242"/>
    </source>
</evidence>
<dbReference type="Gene3D" id="3.30.40.10">
    <property type="entry name" value="Zinc/RING finger domain, C3HC4 (zinc finger)"/>
    <property type="match status" value="1"/>
</dbReference>
<organism evidence="18 19">
    <name type="scientific">Rhizopus oryzae</name>
    <name type="common">Mucormycosis agent</name>
    <name type="synonym">Rhizopus arrhizus var. delemar</name>
    <dbReference type="NCBI Taxonomy" id="64495"/>
    <lineage>
        <taxon>Eukaryota</taxon>
        <taxon>Fungi</taxon>
        <taxon>Fungi incertae sedis</taxon>
        <taxon>Mucoromycota</taxon>
        <taxon>Mucoromycotina</taxon>
        <taxon>Mucoromycetes</taxon>
        <taxon>Mucorales</taxon>
        <taxon>Mucorineae</taxon>
        <taxon>Rhizopodaceae</taxon>
        <taxon>Rhizopus</taxon>
    </lineage>
</organism>
<keyword evidence="6 14" id="KW-0479">Metal-binding</keyword>
<comment type="pathway">
    <text evidence="3 14">Protein modification; protein ubiquitination.</text>
</comment>
<dbReference type="Pfam" id="PF08647">
    <property type="entry name" value="BRE1"/>
    <property type="match status" value="1"/>
</dbReference>
<evidence type="ECO:0000256" key="6">
    <source>
        <dbReference type="ARBA" id="ARBA00022723"/>
    </source>
</evidence>
<comment type="similarity">
    <text evidence="4 14">Belongs to the BRE1 family.</text>
</comment>
<keyword evidence="5 14" id="KW-0808">Transferase</keyword>
<keyword evidence="9 14" id="KW-0862">Zinc</keyword>
<dbReference type="GO" id="GO:0033503">
    <property type="term" value="C:HULC complex"/>
    <property type="evidence" value="ECO:0007669"/>
    <property type="project" value="TreeGrafter"/>
</dbReference>
<dbReference type="PROSITE" id="PS50089">
    <property type="entry name" value="ZF_RING_2"/>
    <property type="match status" value="1"/>
</dbReference>
<evidence type="ECO:0000256" key="15">
    <source>
        <dbReference type="SAM" id="Coils"/>
    </source>
</evidence>
<dbReference type="InterPro" id="IPR013956">
    <property type="entry name" value="E3_ubiquit_lig_Bre1"/>
</dbReference>
<keyword evidence="7 13" id="KW-0863">Zinc-finger</keyword>
<evidence type="ECO:0000256" key="7">
    <source>
        <dbReference type="ARBA" id="ARBA00022771"/>
    </source>
</evidence>
<dbReference type="GO" id="GO:0008270">
    <property type="term" value="F:zinc ion binding"/>
    <property type="evidence" value="ECO:0007669"/>
    <property type="project" value="UniProtKB-KW"/>
</dbReference>
<dbReference type="GO" id="GO:0005634">
    <property type="term" value="C:nucleus"/>
    <property type="evidence" value="ECO:0007669"/>
    <property type="project" value="UniProtKB-SubCell"/>
</dbReference>
<evidence type="ECO:0000256" key="16">
    <source>
        <dbReference type="SAM" id="MobiDB-lite"/>
    </source>
</evidence>
<dbReference type="PROSITE" id="PS00518">
    <property type="entry name" value="ZF_RING_1"/>
    <property type="match status" value="1"/>
</dbReference>
<dbReference type="CDD" id="cd16499">
    <property type="entry name" value="RING-HC_Bre1-like"/>
    <property type="match status" value="1"/>
</dbReference>
<reference evidence="18" key="1">
    <citation type="journal article" date="2020" name="Microb. Genom.">
        <title>Genetic diversity of clinical and environmental Mucorales isolates obtained from an investigation of mucormycosis cases among solid organ transplant recipients.</title>
        <authorList>
            <person name="Nguyen M.H."/>
            <person name="Kaul D."/>
            <person name="Muto C."/>
            <person name="Cheng S.J."/>
            <person name="Richter R.A."/>
            <person name="Bruno V.M."/>
            <person name="Liu G."/>
            <person name="Beyhan S."/>
            <person name="Sundermann A.J."/>
            <person name="Mounaud S."/>
            <person name="Pasculle A.W."/>
            <person name="Nierman W.C."/>
            <person name="Driscoll E."/>
            <person name="Cumbie R."/>
            <person name="Clancy C.J."/>
            <person name="Dupont C.L."/>
        </authorList>
    </citation>
    <scope>NUCLEOTIDE SEQUENCE</scope>
    <source>
        <strain evidence="18">GL16</strain>
    </source>
</reference>
<evidence type="ECO:0000256" key="2">
    <source>
        <dbReference type="ARBA" id="ARBA00004123"/>
    </source>
</evidence>
<evidence type="ECO:0000256" key="3">
    <source>
        <dbReference type="ARBA" id="ARBA00004906"/>
    </source>
</evidence>
<evidence type="ECO:0000256" key="9">
    <source>
        <dbReference type="ARBA" id="ARBA00022833"/>
    </source>
</evidence>
<name>A0A9P6YH48_RHIOR</name>
<comment type="catalytic activity">
    <reaction evidence="1 14">
        <text>S-ubiquitinyl-[E2 ubiquitin-conjugating enzyme]-L-cysteine + [acceptor protein]-L-lysine = [E2 ubiquitin-conjugating enzyme]-L-cysteine + N(6)-ubiquitinyl-[acceptor protein]-L-lysine.</text>
        <dbReference type="EC" id="2.3.2.27"/>
    </reaction>
</comment>
<feature type="coiled-coil region" evidence="15">
    <location>
        <begin position="226"/>
        <end position="260"/>
    </location>
</feature>
<evidence type="ECO:0000256" key="5">
    <source>
        <dbReference type="ARBA" id="ARBA00022679"/>
    </source>
</evidence>
<evidence type="ECO:0000256" key="13">
    <source>
        <dbReference type="PROSITE-ProRule" id="PRU00175"/>
    </source>
</evidence>
<dbReference type="EMBL" id="JAANIT010000370">
    <property type="protein sequence ID" value="KAG1548429.1"/>
    <property type="molecule type" value="Genomic_DNA"/>
</dbReference>
<evidence type="ECO:0000256" key="11">
    <source>
        <dbReference type="ARBA" id="ARBA00023054"/>
    </source>
</evidence>
<dbReference type="AlphaFoldDB" id="A0A9P6YH48"/>
<gene>
    <name evidence="18" type="ORF">G6F51_003667</name>
</gene>
<keyword evidence="12 14" id="KW-0539">Nucleus</keyword>
<feature type="domain" description="RING-type" evidence="17">
    <location>
        <begin position="789"/>
        <end position="827"/>
    </location>
</feature>
<evidence type="ECO:0000256" key="1">
    <source>
        <dbReference type="ARBA" id="ARBA00000900"/>
    </source>
</evidence>